<organism evidence="2 3">
    <name type="scientific">Tanacetum coccineum</name>
    <dbReference type="NCBI Taxonomy" id="301880"/>
    <lineage>
        <taxon>Eukaryota</taxon>
        <taxon>Viridiplantae</taxon>
        <taxon>Streptophyta</taxon>
        <taxon>Embryophyta</taxon>
        <taxon>Tracheophyta</taxon>
        <taxon>Spermatophyta</taxon>
        <taxon>Magnoliopsida</taxon>
        <taxon>eudicotyledons</taxon>
        <taxon>Gunneridae</taxon>
        <taxon>Pentapetalae</taxon>
        <taxon>asterids</taxon>
        <taxon>campanulids</taxon>
        <taxon>Asterales</taxon>
        <taxon>Asteraceae</taxon>
        <taxon>Asteroideae</taxon>
        <taxon>Anthemideae</taxon>
        <taxon>Anthemidinae</taxon>
        <taxon>Tanacetum</taxon>
    </lineage>
</organism>
<name>A0ABQ4YBC5_9ASTR</name>
<feature type="region of interest" description="Disordered" evidence="1">
    <location>
        <begin position="95"/>
        <end position="123"/>
    </location>
</feature>
<evidence type="ECO:0000256" key="1">
    <source>
        <dbReference type="SAM" id="MobiDB-lite"/>
    </source>
</evidence>
<evidence type="ECO:0000313" key="3">
    <source>
        <dbReference type="Proteomes" id="UP001151760"/>
    </source>
</evidence>
<gene>
    <name evidence="2" type="ORF">Tco_0707279</name>
</gene>
<sequence>MLPIHRPEDNVVLGETSISSSLQVVHSRVQRVKREIKEKCLSLTDVMIPLAEPLSSKSLTGEASTFAALVMPEPITTLSTTFASSDVVPPLSISNDQVLDTETHDEDPPVVTFEKEELGTSLE</sequence>
<comment type="caution">
    <text evidence="2">The sequence shown here is derived from an EMBL/GenBank/DDBJ whole genome shotgun (WGS) entry which is preliminary data.</text>
</comment>
<dbReference type="Proteomes" id="UP001151760">
    <property type="component" value="Unassembled WGS sequence"/>
</dbReference>
<reference evidence="2" key="1">
    <citation type="journal article" date="2022" name="Int. J. Mol. Sci.">
        <title>Draft Genome of Tanacetum Coccineum: Genomic Comparison of Closely Related Tanacetum-Family Plants.</title>
        <authorList>
            <person name="Yamashiro T."/>
            <person name="Shiraishi A."/>
            <person name="Nakayama K."/>
            <person name="Satake H."/>
        </authorList>
    </citation>
    <scope>NUCLEOTIDE SEQUENCE</scope>
</reference>
<proteinExistence type="predicted"/>
<evidence type="ECO:0000313" key="2">
    <source>
        <dbReference type="EMBL" id="GJS74438.1"/>
    </source>
</evidence>
<accession>A0ABQ4YBC5</accession>
<keyword evidence="3" id="KW-1185">Reference proteome</keyword>
<protein>
    <submittedName>
        <fullName evidence="2">Uncharacterized protein</fullName>
    </submittedName>
</protein>
<feature type="compositionally biased region" description="Basic and acidic residues" evidence="1">
    <location>
        <begin position="113"/>
        <end position="123"/>
    </location>
</feature>
<dbReference type="EMBL" id="BQNB010010231">
    <property type="protein sequence ID" value="GJS74438.1"/>
    <property type="molecule type" value="Genomic_DNA"/>
</dbReference>
<reference evidence="2" key="2">
    <citation type="submission" date="2022-01" db="EMBL/GenBank/DDBJ databases">
        <authorList>
            <person name="Yamashiro T."/>
            <person name="Shiraishi A."/>
            <person name="Satake H."/>
            <person name="Nakayama K."/>
        </authorList>
    </citation>
    <scope>NUCLEOTIDE SEQUENCE</scope>
</reference>